<dbReference type="CDD" id="cd18340">
    <property type="entry name" value="BTB_POZ_KLHL40_KBTBD5"/>
    <property type="match status" value="1"/>
</dbReference>
<dbReference type="InterPro" id="IPR011705">
    <property type="entry name" value="BACK"/>
</dbReference>
<keyword evidence="8" id="KW-0833">Ubl conjugation pathway</keyword>
<dbReference type="Gene3D" id="3.30.710.10">
    <property type="entry name" value="Potassium Channel Kv1.1, Chain A"/>
    <property type="match status" value="1"/>
</dbReference>
<dbReference type="PIRSF" id="PIRSF037037">
    <property type="entry name" value="Kelch-like_protein_gigaxonin"/>
    <property type="match status" value="1"/>
</dbReference>
<dbReference type="Pfam" id="PF07707">
    <property type="entry name" value="BACK"/>
    <property type="match status" value="1"/>
</dbReference>
<protein>
    <submittedName>
        <fullName evidence="11">Kelch-like family member 40b</fullName>
    </submittedName>
</protein>
<dbReference type="SMART" id="SM00875">
    <property type="entry name" value="BACK"/>
    <property type="match status" value="1"/>
</dbReference>
<dbReference type="Pfam" id="PF24681">
    <property type="entry name" value="Kelch_KLHDC2_KLHL20_DRC7"/>
    <property type="match status" value="1"/>
</dbReference>
<sequence length="613" mass="69408">MALPINPVDEPRMYQQTLLQDGLYDLLENDKLVDCVLKIKDKEFPCHRLVLCACSSYFRSIFLSDLEESKKKEIVLEDVEPGVMGLILKYLYTSKINVTEQNVQDIFAVANVYQIPSIFTVCVSFLQKRLSLSNCLAVFRLGLMLDCPRLAVSARNYACERFQLISRDEEFLQLLPSELAAILTNDNLNVETEEAVFEALINWVSQDAENREKELPGMLDCVRLRLVNEDYLKEKVEKHKLMSSNPELQQKLQLVRDARAGKIPEVKKSKKENGGAEKDGEREDNEEEVEGLLPGILNDNLRFGMFVRDLILMVNDTGAVAYDPSGNDCFVASLSTQIPKNHTSLVTKENQIFVAGGLFFDEQNKEDPLCSYFLQYDPVSADWLGMPPIPSPRFLFGLAEAENSIFVLGGRELKEQEHTLDSVLVYDRQSFKWGESESIPYPVYGHATISHNDVVYVIGGKGENKSCLRKMCAYDAKRFEWKELPPMKTARSLFGATVHKDKIYVAAGVTDNGLTDSVEVYDIATKTWSDFVKFPQERSSLNLVSSAGSLYAIGGFAMMPLEDSEEIVPKEMNDIWRYNESERTWNGILREIQYASGSTILGVRLNTLRLTKM</sequence>
<dbReference type="GO" id="GO:0036268">
    <property type="term" value="P:swimming"/>
    <property type="evidence" value="ECO:0007669"/>
    <property type="project" value="Ensembl"/>
</dbReference>
<comment type="subcellular location">
    <subcellularLocation>
        <location evidence="1">Cytoplasm</location>
        <location evidence="1">Myofibril</location>
        <location evidence="1">Sarcomere</location>
        <location evidence="1">A band</location>
    </subcellularLocation>
    <subcellularLocation>
        <location evidence="2">Cytoplasm</location>
        <location evidence="2">Myofibril</location>
        <location evidence="2">Sarcomere</location>
        <location evidence="2">I band</location>
    </subcellularLocation>
</comment>
<dbReference type="Pfam" id="PF00651">
    <property type="entry name" value="BTB"/>
    <property type="match status" value="1"/>
</dbReference>
<feature type="domain" description="BTB" evidence="10">
    <location>
        <begin position="33"/>
        <end position="100"/>
    </location>
</feature>
<feature type="region of interest" description="Disordered" evidence="9">
    <location>
        <begin position="263"/>
        <end position="287"/>
    </location>
</feature>
<dbReference type="FunFam" id="1.25.40.420:FF:000001">
    <property type="entry name" value="Kelch-like family member 12"/>
    <property type="match status" value="1"/>
</dbReference>
<dbReference type="InterPro" id="IPR030607">
    <property type="entry name" value="KLHL40_BTB/POZ_dom"/>
</dbReference>
<evidence type="ECO:0000256" key="6">
    <source>
        <dbReference type="ARBA" id="ARBA00022490"/>
    </source>
</evidence>
<evidence type="ECO:0000313" key="11">
    <source>
        <dbReference type="Ensembl" id="ENSSDUP00000022996.1"/>
    </source>
</evidence>
<dbReference type="GO" id="GO:0031674">
    <property type="term" value="C:I band"/>
    <property type="evidence" value="ECO:0007669"/>
    <property type="project" value="UniProtKB-SubCell"/>
</dbReference>
<evidence type="ECO:0000256" key="2">
    <source>
        <dbReference type="ARBA" id="ARBA00004355"/>
    </source>
</evidence>
<keyword evidence="6" id="KW-0963">Cytoplasm</keyword>
<dbReference type="GO" id="GO:0031672">
    <property type="term" value="C:A band"/>
    <property type="evidence" value="ECO:0007669"/>
    <property type="project" value="UniProtKB-SubCell"/>
</dbReference>
<dbReference type="SUPFAM" id="SSF54695">
    <property type="entry name" value="POZ domain"/>
    <property type="match status" value="1"/>
</dbReference>
<feature type="compositionally biased region" description="Basic and acidic residues" evidence="9">
    <location>
        <begin position="263"/>
        <end position="281"/>
    </location>
</feature>
<dbReference type="InterPro" id="IPR015915">
    <property type="entry name" value="Kelch-typ_b-propeller"/>
</dbReference>
<dbReference type="CTD" id="795319"/>
<dbReference type="PROSITE" id="PS50097">
    <property type="entry name" value="BTB"/>
    <property type="match status" value="1"/>
</dbReference>
<evidence type="ECO:0000259" key="10">
    <source>
        <dbReference type="PROSITE" id="PS50097"/>
    </source>
</evidence>
<dbReference type="KEGG" id="sdu:111220961"/>
<evidence type="ECO:0000256" key="5">
    <source>
        <dbReference type="ARBA" id="ARBA00022473"/>
    </source>
</evidence>
<dbReference type="AlphaFoldDB" id="A0A3B4UWQ3"/>
<dbReference type="InterPro" id="IPR011333">
    <property type="entry name" value="SKP1/BTB/POZ_sf"/>
</dbReference>
<dbReference type="InterPro" id="IPR017096">
    <property type="entry name" value="BTB-kelch_protein"/>
</dbReference>
<reference evidence="11" key="2">
    <citation type="submission" date="2025-09" db="UniProtKB">
        <authorList>
            <consortium name="Ensembl"/>
        </authorList>
    </citation>
    <scope>IDENTIFICATION</scope>
</reference>
<reference evidence="11" key="1">
    <citation type="submission" date="2025-08" db="UniProtKB">
        <authorList>
            <consortium name="Ensembl"/>
        </authorList>
    </citation>
    <scope>IDENTIFICATION</scope>
</reference>
<evidence type="ECO:0000256" key="4">
    <source>
        <dbReference type="ARBA" id="ARBA00022441"/>
    </source>
</evidence>
<dbReference type="InterPro" id="IPR000210">
    <property type="entry name" value="BTB/POZ_dom"/>
</dbReference>
<evidence type="ECO:0000313" key="12">
    <source>
        <dbReference type="Proteomes" id="UP000261420"/>
    </source>
</evidence>
<dbReference type="PANTHER" id="PTHR24412">
    <property type="entry name" value="KELCH PROTEIN"/>
    <property type="match status" value="1"/>
</dbReference>
<dbReference type="SMART" id="SM00612">
    <property type="entry name" value="Kelch"/>
    <property type="match status" value="4"/>
</dbReference>
<dbReference type="PANTHER" id="PTHR24412:SF22">
    <property type="entry name" value="KELCH-LIKE PROTEIN 40"/>
    <property type="match status" value="1"/>
</dbReference>
<dbReference type="STRING" id="41447.ENSSDUP00000022996"/>
<dbReference type="Proteomes" id="UP000261420">
    <property type="component" value="Unplaced"/>
</dbReference>
<name>A0A3B4UWQ3_SERDU</name>
<organism evidence="11 12">
    <name type="scientific">Seriola dumerili</name>
    <name type="common">Greater amberjack</name>
    <name type="synonym">Caranx dumerili</name>
    <dbReference type="NCBI Taxonomy" id="41447"/>
    <lineage>
        <taxon>Eukaryota</taxon>
        <taxon>Metazoa</taxon>
        <taxon>Chordata</taxon>
        <taxon>Craniata</taxon>
        <taxon>Vertebrata</taxon>
        <taxon>Euteleostomi</taxon>
        <taxon>Actinopterygii</taxon>
        <taxon>Neopterygii</taxon>
        <taxon>Teleostei</taxon>
        <taxon>Neoteleostei</taxon>
        <taxon>Acanthomorphata</taxon>
        <taxon>Carangaria</taxon>
        <taxon>Carangiformes</taxon>
        <taxon>Carangidae</taxon>
        <taxon>Seriola</taxon>
    </lineage>
</organism>
<dbReference type="InterPro" id="IPR006652">
    <property type="entry name" value="Kelch_1"/>
</dbReference>
<dbReference type="SUPFAM" id="SSF117281">
    <property type="entry name" value="Kelch motif"/>
    <property type="match status" value="1"/>
</dbReference>
<evidence type="ECO:0000256" key="1">
    <source>
        <dbReference type="ARBA" id="ARBA00004161"/>
    </source>
</evidence>
<evidence type="ECO:0000256" key="9">
    <source>
        <dbReference type="SAM" id="MobiDB-lite"/>
    </source>
</evidence>
<keyword evidence="5" id="KW-0217">Developmental protein</keyword>
<dbReference type="FunFam" id="2.120.10.80:FF:000037">
    <property type="entry name" value="Kelch-like family member 40"/>
    <property type="match status" value="1"/>
</dbReference>
<proteinExistence type="inferred from homology"/>
<dbReference type="Gene3D" id="2.120.10.80">
    <property type="entry name" value="Kelch-type beta propeller"/>
    <property type="match status" value="1"/>
</dbReference>
<dbReference type="Gene3D" id="1.25.40.420">
    <property type="match status" value="1"/>
</dbReference>
<evidence type="ECO:0000256" key="3">
    <source>
        <dbReference type="ARBA" id="ARBA00006907"/>
    </source>
</evidence>
<dbReference type="GeneTree" id="ENSGT00940000156360"/>
<accession>A0A3B4UWQ3</accession>
<dbReference type="GO" id="GO:0048741">
    <property type="term" value="P:skeletal muscle fiber development"/>
    <property type="evidence" value="ECO:0007669"/>
    <property type="project" value="Ensembl"/>
</dbReference>
<keyword evidence="12" id="KW-1185">Reference proteome</keyword>
<comment type="similarity">
    <text evidence="3">Belongs to the KLHL40 family.</text>
</comment>
<evidence type="ECO:0000256" key="7">
    <source>
        <dbReference type="ARBA" id="ARBA00022737"/>
    </source>
</evidence>
<dbReference type="FunFam" id="3.30.710.10:FF:000006">
    <property type="entry name" value="Kelch repeat and BTB domain-containing 6"/>
    <property type="match status" value="1"/>
</dbReference>
<evidence type="ECO:0000256" key="8">
    <source>
        <dbReference type="ARBA" id="ARBA00022786"/>
    </source>
</evidence>
<dbReference type="GeneID" id="111220961"/>
<dbReference type="SMART" id="SM00225">
    <property type="entry name" value="BTB"/>
    <property type="match status" value="1"/>
</dbReference>
<dbReference type="OMA" id="RNFACER"/>
<keyword evidence="7" id="KW-0677">Repeat</keyword>
<keyword evidence="4" id="KW-0880">Kelch repeat</keyword>
<dbReference type="RefSeq" id="XP_022599990.1">
    <property type="nucleotide sequence ID" value="XM_022744269.1"/>
</dbReference>
<dbReference type="Ensembl" id="ENSSDUT00000023414.1">
    <property type="protein sequence ID" value="ENSSDUP00000022996.1"/>
    <property type="gene ID" value="ENSSDUG00000016716.1"/>
</dbReference>